<keyword evidence="3" id="KW-0479">Metal-binding</keyword>
<dbReference type="Proteomes" id="UP000516235">
    <property type="component" value="Chromosome"/>
</dbReference>
<keyword evidence="5" id="KW-0408">Iron</keyword>
<comment type="cofactor">
    <cofactor evidence="1">
        <name>heme b</name>
        <dbReference type="ChEBI" id="CHEBI:60344"/>
    </cofactor>
</comment>
<evidence type="ECO:0000256" key="3">
    <source>
        <dbReference type="ARBA" id="ARBA00022723"/>
    </source>
</evidence>
<dbReference type="InterPro" id="IPR048327">
    <property type="entry name" value="Dyp_perox_N"/>
</dbReference>
<dbReference type="Pfam" id="PF20628">
    <property type="entry name" value="Dyp_perox_C"/>
    <property type="match status" value="1"/>
</dbReference>
<feature type="domain" description="Dyp-type peroxidase C-terminal" evidence="9">
    <location>
        <begin position="144"/>
        <end position="301"/>
    </location>
</feature>
<name>A0A7H0K123_9CORY</name>
<evidence type="ECO:0000256" key="1">
    <source>
        <dbReference type="ARBA" id="ARBA00001970"/>
    </source>
</evidence>
<feature type="region of interest" description="Disordered" evidence="7">
    <location>
        <begin position="315"/>
        <end position="367"/>
    </location>
</feature>
<dbReference type="NCBIfam" id="TIGR01413">
    <property type="entry name" value="Dyp_perox_fam"/>
    <property type="match status" value="1"/>
</dbReference>
<keyword evidence="4" id="KW-0560">Oxidoreductase</keyword>
<dbReference type="AlphaFoldDB" id="A0A7H0K123"/>
<keyword evidence="13" id="KW-1185">Reference proteome</keyword>
<dbReference type="SUPFAM" id="SSF54909">
    <property type="entry name" value="Dimeric alpha+beta barrel"/>
    <property type="match status" value="1"/>
</dbReference>
<evidence type="ECO:0000256" key="4">
    <source>
        <dbReference type="ARBA" id="ARBA00023002"/>
    </source>
</evidence>
<gene>
    <name evidence="10" type="ORF">H7348_03805</name>
    <name evidence="11" type="ORF">IAU68_04300</name>
</gene>
<evidence type="ECO:0000256" key="2">
    <source>
        <dbReference type="ARBA" id="ARBA00022559"/>
    </source>
</evidence>
<protein>
    <submittedName>
        <fullName evidence="11">Dyp-type peroxidase</fullName>
    </submittedName>
</protein>
<evidence type="ECO:0000259" key="8">
    <source>
        <dbReference type="Pfam" id="PF04261"/>
    </source>
</evidence>
<dbReference type="PROSITE" id="PS51404">
    <property type="entry name" value="DYP_PEROXIDASE"/>
    <property type="match status" value="1"/>
</dbReference>
<dbReference type="Proteomes" id="UP000642876">
    <property type="component" value="Unassembled WGS sequence"/>
</dbReference>
<feature type="compositionally biased region" description="Basic and acidic residues" evidence="7">
    <location>
        <begin position="336"/>
        <end position="367"/>
    </location>
</feature>
<evidence type="ECO:0000259" key="9">
    <source>
        <dbReference type="Pfam" id="PF20628"/>
    </source>
</evidence>
<dbReference type="GO" id="GO:0046872">
    <property type="term" value="F:metal ion binding"/>
    <property type="evidence" value="ECO:0007669"/>
    <property type="project" value="UniProtKB-KW"/>
</dbReference>
<evidence type="ECO:0000256" key="7">
    <source>
        <dbReference type="SAM" id="MobiDB-lite"/>
    </source>
</evidence>
<organism evidence="11 12">
    <name type="scientific">Corynebacterium lujinxingii</name>
    <dbReference type="NCBI Taxonomy" id="2763010"/>
    <lineage>
        <taxon>Bacteria</taxon>
        <taxon>Bacillati</taxon>
        <taxon>Actinomycetota</taxon>
        <taxon>Actinomycetes</taxon>
        <taxon>Mycobacteriales</taxon>
        <taxon>Corynebacteriaceae</taxon>
        <taxon>Corynebacterium</taxon>
    </lineage>
</organism>
<dbReference type="KEGG" id="cluj:IAU68_04300"/>
<comment type="similarity">
    <text evidence="6">Belongs to the DyP-type peroxidase family.</text>
</comment>
<dbReference type="PANTHER" id="PTHR30521">
    <property type="entry name" value="DEFERROCHELATASE/PEROXIDASE"/>
    <property type="match status" value="1"/>
</dbReference>
<dbReference type="RefSeq" id="WP_171193572.1">
    <property type="nucleotide sequence ID" value="NZ_CP061032.1"/>
</dbReference>
<evidence type="ECO:0000256" key="5">
    <source>
        <dbReference type="ARBA" id="ARBA00023004"/>
    </source>
</evidence>
<evidence type="ECO:0000313" key="13">
    <source>
        <dbReference type="Proteomes" id="UP000642876"/>
    </source>
</evidence>
<dbReference type="InterPro" id="IPR048328">
    <property type="entry name" value="Dyp_perox_C"/>
</dbReference>
<evidence type="ECO:0000313" key="12">
    <source>
        <dbReference type="Proteomes" id="UP000516235"/>
    </source>
</evidence>
<dbReference type="InterPro" id="IPR006314">
    <property type="entry name" value="Dyp_peroxidase"/>
</dbReference>
<dbReference type="GO" id="GO:0004601">
    <property type="term" value="F:peroxidase activity"/>
    <property type="evidence" value="ECO:0007669"/>
    <property type="project" value="UniProtKB-KW"/>
</dbReference>
<dbReference type="EMBL" id="JACMYE010000003">
    <property type="protein sequence ID" value="MBC3178440.1"/>
    <property type="molecule type" value="Genomic_DNA"/>
</dbReference>
<dbReference type="Pfam" id="PF04261">
    <property type="entry name" value="Dyp_perox_N"/>
    <property type="match status" value="1"/>
</dbReference>
<dbReference type="GO" id="GO:0005829">
    <property type="term" value="C:cytosol"/>
    <property type="evidence" value="ECO:0007669"/>
    <property type="project" value="TreeGrafter"/>
</dbReference>
<sequence length="367" mass="41211">MTSRNQAEVTQTVILPQSRDAFFITLGFKEGGEKAALEALTSLSSLTNAVGFRYPDAHLTAVAGVGAKMWDRLFDLEKPEHLHEFIELQGGKHHAPSTPGDLFFHIRADEFDVAFELARRINAIVEDDIDYYDEVHAFQYQDFRDPLGFVDGTESPRGREGVEVAIIRDGIWEGGSYIVEQKYVHNLKSWNDISVEEQEQVIGRTKHSDMELDEKAPNSHVAVNQVEDEDGNGLEIVRNNLSFGDALGKQGTFFMSYARDPRVTEVMLRRMFIGEPEGNYDRILDFSEALTGCNFFAPPRVFLDHAADYALPHLVDDGGEEPNQPAINLPQGKAVFPDRGDVPTSHNAEDVEAAKQRFEQARLSRKQ</sequence>
<dbReference type="GO" id="GO:0020037">
    <property type="term" value="F:heme binding"/>
    <property type="evidence" value="ECO:0007669"/>
    <property type="project" value="InterPro"/>
</dbReference>
<feature type="domain" description="Dyp-type peroxidase N-terminal" evidence="8">
    <location>
        <begin position="11"/>
        <end position="139"/>
    </location>
</feature>
<dbReference type="PANTHER" id="PTHR30521:SF0">
    <property type="entry name" value="DYP-TYPE PEROXIDASE FAMILY PROTEIN"/>
    <property type="match status" value="1"/>
</dbReference>
<reference evidence="12 13" key="1">
    <citation type="submission" date="2020-08" db="EMBL/GenBank/DDBJ databases">
        <title>novel species in genus Corynebacterium.</title>
        <authorList>
            <person name="Zhang G."/>
        </authorList>
    </citation>
    <scope>NUCLEOTIDE SEQUENCE [LARGE SCALE GENOMIC DNA]</scope>
    <source>
        <strain evidence="12 13">zg-917</strain>
        <strain evidence="11">Zg-917</strain>
    </source>
</reference>
<dbReference type="EMBL" id="CP061032">
    <property type="protein sequence ID" value="QNP90989.1"/>
    <property type="molecule type" value="Genomic_DNA"/>
</dbReference>
<evidence type="ECO:0000256" key="6">
    <source>
        <dbReference type="ARBA" id="ARBA00025737"/>
    </source>
</evidence>
<evidence type="ECO:0000313" key="11">
    <source>
        <dbReference type="EMBL" id="QNP90989.1"/>
    </source>
</evidence>
<accession>A0A7H0K123</accession>
<dbReference type="InterPro" id="IPR011008">
    <property type="entry name" value="Dimeric_a/b-barrel"/>
</dbReference>
<keyword evidence="2 11" id="KW-0575">Peroxidase</keyword>
<evidence type="ECO:0000313" key="10">
    <source>
        <dbReference type="EMBL" id="MBC3178440.1"/>
    </source>
</evidence>
<proteinExistence type="inferred from homology"/>